<dbReference type="Gene3D" id="3.40.50.1820">
    <property type="entry name" value="alpha/beta hydrolase"/>
    <property type="match status" value="1"/>
</dbReference>
<dbReference type="InterPro" id="IPR029058">
    <property type="entry name" value="AB_hydrolase_fold"/>
</dbReference>
<proteinExistence type="predicted"/>
<accession>A0AAV5VT26</accession>
<protein>
    <recommendedName>
        <fullName evidence="3">Esterase</fullName>
    </recommendedName>
</protein>
<keyword evidence="2" id="KW-1185">Reference proteome</keyword>
<feature type="non-terminal residue" evidence="1">
    <location>
        <position position="1"/>
    </location>
</feature>
<evidence type="ECO:0000313" key="2">
    <source>
        <dbReference type="Proteomes" id="UP001432322"/>
    </source>
</evidence>
<dbReference type="AlphaFoldDB" id="A0AAV5VT26"/>
<dbReference type="PANTHER" id="PTHR44590">
    <property type="entry name" value="CARBOXYLIC ESTER HYDROLASE-RELATED"/>
    <property type="match status" value="1"/>
</dbReference>
<dbReference type="EMBL" id="BTSY01000004">
    <property type="protein sequence ID" value="GMT22816.1"/>
    <property type="molecule type" value="Genomic_DNA"/>
</dbReference>
<gene>
    <name evidence="1" type="ORF">PFISCL1PPCAC_14113</name>
</gene>
<name>A0AAV5VT26_9BILA</name>
<dbReference type="Proteomes" id="UP001432322">
    <property type="component" value="Unassembled WGS sequence"/>
</dbReference>
<sequence>NATEDDKLVRNQFTTAFTNFAKFGNPNGADEGRSDLPVYWRPLDKLNHSRNFVFVAHNNQMNEEFFGGRTAKFVEIINKHRA</sequence>
<dbReference type="SUPFAM" id="SSF53474">
    <property type="entry name" value="alpha/beta-Hydrolases"/>
    <property type="match status" value="1"/>
</dbReference>
<organism evidence="1 2">
    <name type="scientific">Pristionchus fissidentatus</name>
    <dbReference type="NCBI Taxonomy" id="1538716"/>
    <lineage>
        <taxon>Eukaryota</taxon>
        <taxon>Metazoa</taxon>
        <taxon>Ecdysozoa</taxon>
        <taxon>Nematoda</taxon>
        <taxon>Chromadorea</taxon>
        <taxon>Rhabditida</taxon>
        <taxon>Rhabditina</taxon>
        <taxon>Diplogasteromorpha</taxon>
        <taxon>Diplogasteroidea</taxon>
        <taxon>Neodiplogasteridae</taxon>
        <taxon>Pristionchus</taxon>
    </lineage>
</organism>
<evidence type="ECO:0000313" key="1">
    <source>
        <dbReference type="EMBL" id="GMT22816.1"/>
    </source>
</evidence>
<reference evidence="1" key="1">
    <citation type="submission" date="2023-10" db="EMBL/GenBank/DDBJ databases">
        <title>Genome assembly of Pristionchus species.</title>
        <authorList>
            <person name="Yoshida K."/>
            <person name="Sommer R.J."/>
        </authorList>
    </citation>
    <scope>NUCLEOTIDE SEQUENCE</scope>
    <source>
        <strain evidence="1">RS5133</strain>
    </source>
</reference>
<comment type="caution">
    <text evidence="1">The sequence shown here is derived from an EMBL/GenBank/DDBJ whole genome shotgun (WGS) entry which is preliminary data.</text>
</comment>
<dbReference type="PANTHER" id="PTHR44590:SF3">
    <property type="entry name" value="CARBOXYLESTERASE TYPE B DOMAIN-CONTAINING PROTEIN"/>
    <property type="match status" value="1"/>
</dbReference>
<evidence type="ECO:0008006" key="3">
    <source>
        <dbReference type="Google" id="ProtNLM"/>
    </source>
</evidence>
<feature type="non-terminal residue" evidence="1">
    <location>
        <position position="82"/>
    </location>
</feature>